<keyword evidence="2" id="KW-0808">Transferase</keyword>
<dbReference type="PANTHER" id="PTHR11608">
    <property type="entry name" value="BIFUNCTIONAL PROTEIN PYRR"/>
    <property type="match status" value="1"/>
</dbReference>
<dbReference type="Pfam" id="PF00156">
    <property type="entry name" value="Pribosyltran"/>
    <property type="match status" value="1"/>
</dbReference>
<feature type="domain" description="Phosphoribosyltransferase" evidence="1">
    <location>
        <begin position="11"/>
        <end position="149"/>
    </location>
</feature>
<dbReference type="GO" id="GO:0004845">
    <property type="term" value="F:uracil phosphoribosyltransferase activity"/>
    <property type="evidence" value="ECO:0007669"/>
    <property type="project" value="UniProtKB-EC"/>
</dbReference>
<dbReference type="EMBL" id="JBIPKE010000017">
    <property type="protein sequence ID" value="MFH6984134.1"/>
    <property type="molecule type" value="Genomic_DNA"/>
</dbReference>
<reference evidence="2 3" key="1">
    <citation type="journal article" date="2013" name="Int. J. Syst. Evol. Microbiol.">
        <title>Marinoscillum luteum sp. nov., isolated from marine sediment.</title>
        <authorList>
            <person name="Cha I.T."/>
            <person name="Park S.J."/>
            <person name="Kim S.J."/>
            <person name="Kim J.G."/>
            <person name="Jung M.Y."/>
            <person name="Shin K.S."/>
            <person name="Kwon K.K."/>
            <person name="Yang S.H."/>
            <person name="Seo Y.S."/>
            <person name="Rhee S.K."/>
        </authorList>
    </citation>
    <scope>NUCLEOTIDE SEQUENCE [LARGE SCALE GENOMIC DNA]</scope>
    <source>
        <strain evidence="2 3">KCTC 23939</strain>
    </source>
</reference>
<dbReference type="PANTHER" id="PTHR11608:SF0">
    <property type="entry name" value="BIFUNCTIONAL PROTEIN PYRR"/>
    <property type="match status" value="1"/>
</dbReference>
<accession>A0ABW7N9C8</accession>
<dbReference type="SUPFAM" id="SSF53271">
    <property type="entry name" value="PRTase-like"/>
    <property type="match status" value="1"/>
</dbReference>
<dbReference type="InterPro" id="IPR050137">
    <property type="entry name" value="PyrR_bifunctional"/>
</dbReference>
<evidence type="ECO:0000259" key="1">
    <source>
        <dbReference type="Pfam" id="PF00156"/>
    </source>
</evidence>
<comment type="caution">
    <text evidence="2">The sequence shown here is derived from an EMBL/GenBank/DDBJ whole genome shotgun (WGS) entry which is preliminary data.</text>
</comment>
<sequence>MQKRLLFNSKLLQITISRLCQHLIENHGDFSDSVILGMQPRGIYLAERIRKRLEEMLNTKIQLGYLDTTFHRDDFRRRESPKTPNQTKVPFIIEDKKVILIDDVLFTGRSVRAALDAMTMFGRPAKVELLVLIDRMYTRHIPVEANYVGRRVNTMTSQRVLVELEEQGKKDNIWLINETE</sequence>
<gene>
    <name evidence="2" type="primary">pyrR</name>
    <name evidence="2" type="ORF">ACHKAR_11835</name>
</gene>
<name>A0ABW7N9C8_9BACT</name>
<evidence type="ECO:0000313" key="3">
    <source>
        <dbReference type="Proteomes" id="UP001610063"/>
    </source>
</evidence>
<evidence type="ECO:0000313" key="2">
    <source>
        <dbReference type="EMBL" id="MFH6984134.1"/>
    </source>
</evidence>
<dbReference type="NCBIfam" id="NF003549">
    <property type="entry name" value="PRK05205.1-5"/>
    <property type="match status" value="1"/>
</dbReference>
<dbReference type="Gene3D" id="3.40.50.2020">
    <property type="match status" value="1"/>
</dbReference>
<dbReference type="Proteomes" id="UP001610063">
    <property type="component" value="Unassembled WGS sequence"/>
</dbReference>
<dbReference type="InterPro" id="IPR000836">
    <property type="entry name" value="PRTase_dom"/>
</dbReference>
<keyword evidence="3" id="KW-1185">Reference proteome</keyword>
<dbReference type="CDD" id="cd06223">
    <property type="entry name" value="PRTases_typeI"/>
    <property type="match status" value="1"/>
</dbReference>
<dbReference type="RefSeq" id="WP_395417551.1">
    <property type="nucleotide sequence ID" value="NZ_JBIPKE010000017.1"/>
</dbReference>
<dbReference type="InterPro" id="IPR029057">
    <property type="entry name" value="PRTase-like"/>
</dbReference>
<protein>
    <submittedName>
        <fullName evidence="2">Bifunctional pyr operon transcriptional regulator/uracil phosphoribosyltransferase PyrR</fullName>
        <ecNumber evidence="2">2.4.2.9</ecNumber>
    </submittedName>
</protein>
<dbReference type="EC" id="2.4.2.9" evidence="2"/>
<proteinExistence type="predicted"/>
<keyword evidence="2" id="KW-0328">Glycosyltransferase</keyword>
<organism evidence="2 3">
    <name type="scientific">Marinoscillum luteum</name>
    <dbReference type="NCBI Taxonomy" id="861051"/>
    <lineage>
        <taxon>Bacteria</taxon>
        <taxon>Pseudomonadati</taxon>
        <taxon>Bacteroidota</taxon>
        <taxon>Cytophagia</taxon>
        <taxon>Cytophagales</taxon>
        <taxon>Reichenbachiellaceae</taxon>
        <taxon>Marinoscillum</taxon>
    </lineage>
</organism>